<dbReference type="KEGG" id="cpho:CPHO_11995"/>
<sequence length="356" mass="38745">MKTFSQKSVRTLAVSLALAVPASVVVPLVAPVAVQAMDNDQDNLSRIYINPSDTAQAWGSEFRKFQMVALARETYDRGFSAKAWEVDNRDPDFQRDIAQSNRQTEIAFAREAIALLQYEGNPEAQAIETTKIGHDLLASKLALDLMNTERKSSQSLAESAADDDPQKAAKQRRDFIFNYGSSRLEKEIALLENGDSNPQEVPFGVIDWGLEEKYLDAAAEKMNTPEPALGLYVTGADAANKVDVEQLKKDATYNLKSLTLDTVVPPKADPEDPKPAPEDPKDPKPAPEDPKDPKDPKDPDDKDDSNDSDKDGSSESDKTTATIVGSVLGVLSLLGLLAAALLGPLKPLLGRVLPRF</sequence>
<protein>
    <submittedName>
        <fullName evidence="4">Uncharacterized protein</fullName>
    </submittedName>
</protein>
<evidence type="ECO:0000256" key="3">
    <source>
        <dbReference type="SAM" id="SignalP"/>
    </source>
</evidence>
<feature type="compositionally biased region" description="Basic and acidic residues" evidence="1">
    <location>
        <begin position="268"/>
        <end position="318"/>
    </location>
</feature>
<name>A0A1L7D6C1_9CORY</name>
<evidence type="ECO:0000256" key="1">
    <source>
        <dbReference type="SAM" id="MobiDB-lite"/>
    </source>
</evidence>
<gene>
    <name evidence="4" type="ORF">CPHO_11995</name>
</gene>
<reference evidence="4 5" key="1">
    <citation type="submission" date="2014-08" db="EMBL/GenBank/DDBJ databases">
        <title>Complete genome sequence of Corynebacterium phocae M408/89/1(T)(=DSM 44612(T)), isolated from the common seal (Phoca vitulina).</title>
        <authorList>
            <person name="Ruckert C."/>
            <person name="Albersmeier A."/>
            <person name="Winkler A."/>
            <person name="Kalinowski J."/>
        </authorList>
    </citation>
    <scope>NUCLEOTIDE SEQUENCE [LARGE SCALE GENOMIC DNA]</scope>
    <source>
        <strain evidence="4 5">M408/89/1</strain>
    </source>
</reference>
<feature type="region of interest" description="Disordered" evidence="1">
    <location>
        <begin position="262"/>
        <end position="321"/>
    </location>
</feature>
<feature type="transmembrane region" description="Helical" evidence="2">
    <location>
        <begin position="323"/>
        <end position="345"/>
    </location>
</feature>
<evidence type="ECO:0000313" key="5">
    <source>
        <dbReference type="Proteomes" id="UP000185491"/>
    </source>
</evidence>
<keyword evidence="5" id="KW-1185">Reference proteome</keyword>
<keyword evidence="3" id="KW-0732">Signal</keyword>
<dbReference type="STRING" id="161895.CPHO_11995"/>
<feature type="signal peptide" evidence="3">
    <location>
        <begin position="1"/>
        <end position="36"/>
    </location>
</feature>
<dbReference type="EMBL" id="CP009249">
    <property type="protein sequence ID" value="APT93492.1"/>
    <property type="molecule type" value="Genomic_DNA"/>
</dbReference>
<dbReference type="AlphaFoldDB" id="A0A1L7D6C1"/>
<proteinExistence type="predicted"/>
<keyword evidence="2" id="KW-0472">Membrane</keyword>
<dbReference type="Proteomes" id="UP000185491">
    <property type="component" value="Chromosome"/>
</dbReference>
<organism evidence="4 5">
    <name type="scientific">Corynebacterium phocae</name>
    <dbReference type="NCBI Taxonomy" id="161895"/>
    <lineage>
        <taxon>Bacteria</taxon>
        <taxon>Bacillati</taxon>
        <taxon>Actinomycetota</taxon>
        <taxon>Actinomycetes</taxon>
        <taxon>Mycobacteriales</taxon>
        <taxon>Corynebacteriaceae</taxon>
        <taxon>Corynebacterium</taxon>
    </lineage>
</organism>
<feature type="chain" id="PRO_5013199582" evidence="3">
    <location>
        <begin position="37"/>
        <end position="356"/>
    </location>
</feature>
<keyword evidence="2" id="KW-0812">Transmembrane</keyword>
<keyword evidence="2" id="KW-1133">Transmembrane helix</keyword>
<accession>A0A1L7D6C1</accession>
<evidence type="ECO:0000313" key="4">
    <source>
        <dbReference type="EMBL" id="APT93492.1"/>
    </source>
</evidence>
<dbReference type="RefSeq" id="WP_075736136.1">
    <property type="nucleotide sequence ID" value="NZ_CP009249.1"/>
</dbReference>
<evidence type="ECO:0000256" key="2">
    <source>
        <dbReference type="SAM" id="Phobius"/>
    </source>
</evidence>